<accession>A0A3B0REU5</accession>
<dbReference type="InterPro" id="IPR016181">
    <property type="entry name" value="Acyl_CoA_acyltransferase"/>
</dbReference>
<dbReference type="Pfam" id="PF04339">
    <property type="entry name" value="FemAB_like"/>
    <property type="match status" value="1"/>
</dbReference>
<dbReference type="Gene3D" id="3.40.630.30">
    <property type="match status" value="1"/>
</dbReference>
<dbReference type="InterPro" id="IPR007434">
    <property type="entry name" value="FemAB-like"/>
</dbReference>
<name>A0A3B0REU5_9ZZZZ</name>
<protein>
    <recommendedName>
        <fullName evidence="2">COGs COG3146</fullName>
    </recommendedName>
</protein>
<dbReference type="EMBL" id="UOEE01000134">
    <property type="protein sequence ID" value="VAV91894.1"/>
    <property type="molecule type" value="Genomic_DNA"/>
</dbReference>
<organism evidence="1">
    <name type="scientific">hydrothermal vent metagenome</name>
    <dbReference type="NCBI Taxonomy" id="652676"/>
    <lineage>
        <taxon>unclassified sequences</taxon>
        <taxon>metagenomes</taxon>
        <taxon>ecological metagenomes</taxon>
    </lineage>
</organism>
<proteinExistence type="predicted"/>
<evidence type="ECO:0008006" key="2">
    <source>
        <dbReference type="Google" id="ProtNLM"/>
    </source>
</evidence>
<sequence>MVEELAEINPASWDKLANPPTAVFDPFVSYSFLQALEQSGCVSQQTGWMPVHLVAENPAGQLLGALPLYLKSHSLGEYVFDHGWAAAYEQAGGQYYPKLQATVPFTPVTGRRILSDELAVRNALVTAVTELTARFGASSAHLTFADAHDGAALTKAGWVQRLGLQFHFTNLGYENYTDFLDALSSRKRKALRAERKKANENTQIVTLSGAELTGEHWDAFYQFYQDTGIRKWGNPYLNREFFELIATDMRQNILMIMAKRDGRWIAGALNFIGGDCLYGRYWGCLQHHDSLHFELCYHRAIEAAIDLGLSRVEAGAQGAHKIARGYLPVITHSYHHLADVGFADAVGNFLSAEAREIQAEQIACAALSPYRKNSA</sequence>
<dbReference type="PANTHER" id="PTHR47017:SF1">
    <property type="entry name" value="ACYL-COA"/>
    <property type="match status" value="1"/>
</dbReference>
<dbReference type="AlphaFoldDB" id="A0A3B0REU5"/>
<reference evidence="1" key="1">
    <citation type="submission" date="2018-06" db="EMBL/GenBank/DDBJ databases">
        <authorList>
            <person name="Zhirakovskaya E."/>
        </authorList>
    </citation>
    <scope>NUCLEOTIDE SEQUENCE</scope>
</reference>
<dbReference type="PANTHER" id="PTHR47017">
    <property type="entry name" value="ACYL-COA"/>
    <property type="match status" value="1"/>
</dbReference>
<dbReference type="SUPFAM" id="SSF55729">
    <property type="entry name" value="Acyl-CoA N-acyltransferases (Nat)"/>
    <property type="match status" value="1"/>
</dbReference>
<evidence type="ECO:0000313" key="1">
    <source>
        <dbReference type="EMBL" id="VAV91894.1"/>
    </source>
</evidence>
<gene>
    <name evidence="1" type="ORF">MNBD_ALPHA06-1249</name>
</gene>